<dbReference type="PANTHER" id="PTHR30332">
    <property type="entry name" value="PROBABLE GENERAL SECRETION PATHWAY PROTEIN D"/>
    <property type="match status" value="1"/>
</dbReference>
<evidence type="ECO:0000259" key="6">
    <source>
        <dbReference type="Pfam" id="PF00263"/>
    </source>
</evidence>
<keyword evidence="2 5" id="KW-0732">Signal</keyword>
<reference evidence="7" key="1">
    <citation type="journal article" date="2018" name="Genome Biol.">
        <title>SKESA: strategic k-mer extension for scrupulous assemblies.</title>
        <authorList>
            <person name="Souvorov A."/>
            <person name="Agarwala R."/>
            <person name="Lipman D.J."/>
        </authorList>
    </citation>
    <scope>NUCLEOTIDE SEQUENCE</scope>
    <source>
        <strain evidence="7">R404</strain>
    </source>
</reference>
<evidence type="ECO:0000256" key="5">
    <source>
        <dbReference type="SAM" id="SignalP"/>
    </source>
</evidence>
<dbReference type="Proteomes" id="UP000856143">
    <property type="component" value="Unassembled WGS sequence"/>
</dbReference>
<comment type="similarity">
    <text evidence="4">Belongs to the bacterial secretin family.</text>
</comment>
<name>A0AAN5L8K8_KLEOX</name>
<dbReference type="GO" id="GO:0016020">
    <property type="term" value="C:membrane"/>
    <property type="evidence" value="ECO:0007669"/>
    <property type="project" value="UniProtKB-SubCell"/>
</dbReference>
<protein>
    <submittedName>
        <fullName evidence="7">Type II and III secretion system protein</fullName>
    </submittedName>
</protein>
<feature type="chain" id="PRO_5042957664" evidence="5">
    <location>
        <begin position="27"/>
        <end position="502"/>
    </location>
</feature>
<keyword evidence="3" id="KW-0472">Membrane</keyword>
<comment type="subcellular location">
    <subcellularLocation>
        <location evidence="1">Membrane</location>
    </subcellularLocation>
</comment>
<dbReference type="InterPro" id="IPR050810">
    <property type="entry name" value="Bact_Secretion_Sys_Channel"/>
</dbReference>
<reference evidence="7" key="2">
    <citation type="submission" date="2020-11" db="EMBL/GenBank/DDBJ databases">
        <authorList>
            <consortium name="NCBI Pathogen Detection Project"/>
        </authorList>
    </citation>
    <scope>NUCLEOTIDE SEQUENCE</scope>
    <source>
        <strain evidence="7">R404</strain>
    </source>
</reference>
<comment type="caution">
    <text evidence="7">The sequence shown here is derived from an EMBL/GenBank/DDBJ whole genome shotgun (WGS) entry which is preliminary data.</text>
</comment>
<dbReference type="Pfam" id="PF00263">
    <property type="entry name" value="Secretin"/>
    <property type="match status" value="1"/>
</dbReference>
<feature type="signal peptide" evidence="5">
    <location>
        <begin position="1"/>
        <end position="26"/>
    </location>
</feature>
<feature type="domain" description="Type II/III secretion system secretin-like" evidence="6">
    <location>
        <begin position="329"/>
        <end position="473"/>
    </location>
</feature>
<dbReference type="AlphaFoldDB" id="A0AAN5L8K8"/>
<organism evidence="7 8">
    <name type="scientific">Klebsiella oxytoca</name>
    <dbReference type="NCBI Taxonomy" id="571"/>
    <lineage>
        <taxon>Bacteria</taxon>
        <taxon>Pseudomonadati</taxon>
        <taxon>Pseudomonadota</taxon>
        <taxon>Gammaproteobacteria</taxon>
        <taxon>Enterobacterales</taxon>
        <taxon>Enterobacteriaceae</taxon>
        <taxon>Klebsiella/Raoultella group</taxon>
        <taxon>Klebsiella</taxon>
    </lineage>
</organism>
<evidence type="ECO:0000256" key="2">
    <source>
        <dbReference type="ARBA" id="ARBA00022729"/>
    </source>
</evidence>
<dbReference type="PANTHER" id="PTHR30332:SF24">
    <property type="entry name" value="SECRETIN GSPD-RELATED"/>
    <property type="match status" value="1"/>
</dbReference>
<evidence type="ECO:0000313" key="8">
    <source>
        <dbReference type="Proteomes" id="UP000856143"/>
    </source>
</evidence>
<sequence length="502" mass="54653">MKVKCKLSCIAALLLLQGCTSTFNHKYNDADLLNSSPGLKSLEAQKQQAFTRYNTAFLGKPVVYNAKQQHLLAQHVEFRSEVPVSLNAVLETLSAQTKSSFRINDQVPGKTQQTADVGATGAEPLIRDNSVNFSGTFEEFMRYLSALYDVTVSLTDDNILQVNVYNTYALKLDYFGKDNDYDASLDLSGNEAISGGVKGKSETQFKTTFWDDVTAMAQKYVSSGVYNVFKDVGVLTFSGRPSEYTELAGILKDYKQANSKQFVITYKVFILDKKKLRNLDGELGLAFKKGGSSFNLNSGLIGTPSGDIYFGRNFYADGRLGVAAKLDALYQLTGSKVLQSGTMVTRNNTPAPLNLTESQNYVSSITSTVSDQIGAYSSQVSTSTITTGTSVIVTPRVLSDGRVQVTSAFTKKNLNGIETFPQGATSSDNQVQLPNVSTTEMFNTVDVTPGALIMVGKYQTDVKTDDQGLKILGGNLNRNDTTSTVVMVVGVDYYNKPFQEGQ</sequence>
<evidence type="ECO:0000256" key="3">
    <source>
        <dbReference type="ARBA" id="ARBA00023136"/>
    </source>
</evidence>
<proteinExistence type="inferred from homology"/>
<evidence type="ECO:0000313" key="7">
    <source>
        <dbReference type="EMBL" id="HAT1681641.1"/>
    </source>
</evidence>
<dbReference type="GO" id="GO:0009306">
    <property type="term" value="P:protein secretion"/>
    <property type="evidence" value="ECO:0007669"/>
    <property type="project" value="InterPro"/>
</dbReference>
<evidence type="ECO:0000256" key="1">
    <source>
        <dbReference type="ARBA" id="ARBA00004370"/>
    </source>
</evidence>
<dbReference type="InterPro" id="IPR004846">
    <property type="entry name" value="T2SS/T3SS_dom"/>
</dbReference>
<accession>A0AAN5L8K8</accession>
<dbReference type="PROSITE" id="PS51257">
    <property type="entry name" value="PROKAR_LIPOPROTEIN"/>
    <property type="match status" value="1"/>
</dbReference>
<evidence type="ECO:0000256" key="4">
    <source>
        <dbReference type="RuleBase" id="RU004003"/>
    </source>
</evidence>
<dbReference type="EMBL" id="DACSEO010000022">
    <property type="protein sequence ID" value="HAT1681641.1"/>
    <property type="molecule type" value="Genomic_DNA"/>
</dbReference>
<gene>
    <name evidence="7" type="ORF">I8Y21_002305</name>
</gene>